<reference evidence="17" key="1">
    <citation type="submission" date="2014-05" db="EMBL/GenBank/DDBJ databases">
        <authorList>
            <person name="Kube M."/>
        </authorList>
    </citation>
    <scope>NUCLEOTIDE SEQUENCE [LARGE SCALE GENOMIC DNA]</scope>
</reference>
<dbReference type="AlphaFoldDB" id="A0A061AAP4"/>
<evidence type="ECO:0000313" key="17">
    <source>
        <dbReference type="Proteomes" id="UP000032434"/>
    </source>
</evidence>
<dbReference type="RefSeq" id="WP_045749438.1">
    <property type="nucleotide sequence ID" value="NZ_FUZK01000001.1"/>
</dbReference>
<feature type="active site" description="Proton donor/acceptor" evidence="12 14">
    <location>
        <position position="132"/>
    </location>
</feature>
<keyword evidence="17" id="KW-1185">Reference proteome</keyword>
<dbReference type="HOGENOM" id="CLU_049343_7_1_14"/>
<comment type="pathway">
    <text evidence="2 12">Amino-acid biosynthesis; L-lysine biosynthesis via DAP pathway; (S)-tetrahydrodipicolinate from L-aspartate: step 3/4.</text>
</comment>
<evidence type="ECO:0000256" key="14">
    <source>
        <dbReference type="PIRSR" id="PIRSR001365-1"/>
    </source>
</evidence>
<dbReference type="InterPro" id="IPR002220">
    <property type="entry name" value="DapA-like"/>
</dbReference>
<comment type="subunit">
    <text evidence="12">Homotetramer; dimer of dimers.</text>
</comment>
<evidence type="ECO:0000256" key="15">
    <source>
        <dbReference type="PIRSR" id="PIRSR001365-2"/>
    </source>
</evidence>
<evidence type="ECO:0000256" key="6">
    <source>
        <dbReference type="ARBA" id="ARBA00022605"/>
    </source>
</evidence>
<evidence type="ECO:0000256" key="8">
    <source>
        <dbReference type="ARBA" id="ARBA00023154"/>
    </source>
</evidence>
<dbReference type="EMBL" id="LK028559">
    <property type="protein sequence ID" value="CDR30970.1"/>
    <property type="molecule type" value="Genomic_DNA"/>
</dbReference>
<feature type="active site" description="Schiff-base intermediate with substrate" evidence="12 14">
    <location>
        <position position="160"/>
    </location>
</feature>
<evidence type="ECO:0000313" key="16">
    <source>
        <dbReference type="EMBL" id="CDR30970.1"/>
    </source>
</evidence>
<dbReference type="EC" id="4.3.3.7" evidence="4 12"/>
<evidence type="ECO:0000256" key="5">
    <source>
        <dbReference type="ARBA" id="ARBA00022490"/>
    </source>
</evidence>
<dbReference type="GO" id="GO:0008840">
    <property type="term" value="F:4-hydroxy-tetrahydrodipicolinate synthase activity"/>
    <property type="evidence" value="ECO:0007669"/>
    <property type="project" value="UniProtKB-UniRule"/>
</dbReference>
<keyword evidence="6 12" id="KW-0028">Amino-acid biosynthesis</keyword>
<keyword evidence="5 12" id="KW-0963">Cytoplasm</keyword>
<evidence type="ECO:0000256" key="11">
    <source>
        <dbReference type="ARBA" id="ARBA00047836"/>
    </source>
</evidence>
<feature type="binding site" evidence="12 15">
    <location>
        <position position="202"/>
    </location>
    <ligand>
        <name>pyruvate</name>
        <dbReference type="ChEBI" id="CHEBI:15361"/>
    </ligand>
</feature>
<dbReference type="GO" id="GO:0005829">
    <property type="term" value="C:cytosol"/>
    <property type="evidence" value="ECO:0007669"/>
    <property type="project" value="TreeGrafter"/>
</dbReference>
<dbReference type="InterPro" id="IPR020625">
    <property type="entry name" value="Schiff_base-form_aldolases_AS"/>
</dbReference>
<comment type="catalytic activity">
    <reaction evidence="11 12">
        <text>L-aspartate 4-semialdehyde + pyruvate = (2S,4S)-4-hydroxy-2,3,4,5-tetrahydrodipicolinate + H2O + H(+)</text>
        <dbReference type="Rhea" id="RHEA:34171"/>
        <dbReference type="ChEBI" id="CHEBI:15361"/>
        <dbReference type="ChEBI" id="CHEBI:15377"/>
        <dbReference type="ChEBI" id="CHEBI:15378"/>
        <dbReference type="ChEBI" id="CHEBI:67139"/>
        <dbReference type="ChEBI" id="CHEBI:537519"/>
        <dbReference type="EC" id="4.3.3.7"/>
    </reaction>
</comment>
<evidence type="ECO:0000256" key="13">
    <source>
        <dbReference type="PIRNR" id="PIRNR001365"/>
    </source>
</evidence>
<dbReference type="SMART" id="SM01130">
    <property type="entry name" value="DHDPS"/>
    <property type="match status" value="1"/>
</dbReference>
<dbReference type="Proteomes" id="UP000032434">
    <property type="component" value="Chromosome 1"/>
</dbReference>
<dbReference type="PATRIC" id="fig|35623.3.peg.896"/>
<proteinExistence type="inferred from homology"/>
<dbReference type="CDD" id="cd00950">
    <property type="entry name" value="DHDPS"/>
    <property type="match status" value="1"/>
</dbReference>
<evidence type="ECO:0000256" key="2">
    <source>
        <dbReference type="ARBA" id="ARBA00005120"/>
    </source>
</evidence>
<dbReference type="GO" id="GO:0019877">
    <property type="term" value="P:diaminopimelate biosynthetic process"/>
    <property type="evidence" value="ECO:0007669"/>
    <property type="project" value="UniProtKB-UniRule"/>
</dbReference>
<accession>A0A061AAP4</accession>
<dbReference type="InterPro" id="IPR013785">
    <property type="entry name" value="Aldolase_TIM"/>
</dbReference>
<comment type="caution">
    <text evidence="12">Was originally thought to be a dihydrodipicolinate synthase (DHDPS), catalyzing the condensation of (S)-aspartate-beta-semialdehyde [(S)-ASA] and pyruvate to dihydrodipicolinate (DHDP). However, it was shown in E.coli that the product of the enzymatic reaction is not dihydrodipicolinate but in fact (4S)-4-hydroxy-2,3,4,5-tetrahydro-(2S)-dipicolinic acid (HTPA), and that the consecutive dehydration reaction leading to DHDP is not spontaneous but catalyzed by DapB.</text>
</comment>
<dbReference type="UniPathway" id="UPA00034">
    <property type="reaction ID" value="UER00017"/>
</dbReference>
<dbReference type="GO" id="GO:0009089">
    <property type="term" value="P:lysine biosynthetic process via diaminopimelate"/>
    <property type="evidence" value="ECO:0007669"/>
    <property type="project" value="UniProtKB-UniRule"/>
</dbReference>
<comment type="subcellular location">
    <subcellularLocation>
        <location evidence="12">Cytoplasm</location>
    </subcellularLocation>
</comment>
<organism evidence="16 17">
    <name type="scientific">Acholeplasma oculi</name>
    <dbReference type="NCBI Taxonomy" id="35623"/>
    <lineage>
        <taxon>Bacteria</taxon>
        <taxon>Bacillati</taxon>
        <taxon>Mycoplasmatota</taxon>
        <taxon>Mollicutes</taxon>
        <taxon>Acholeplasmatales</taxon>
        <taxon>Acholeplasmataceae</taxon>
        <taxon>Acholeplasma</taxon>
    </lineage>
</organism>
<keyword evidence="10 12" id="KW-0704">Schiff base</keyword>
<evidence type="ECO:0000256" key="7">
    <source>
        <dbReference type="ARBA" id="ARBA00022915"/>
    </source>
</evidence>
<keyword evidence="7 12" id="KW-0220">Diaminopimelate biosynthesis</keyword>
<dbReference type="PIRSF" id="PIRSF001365">
    <property type="entry name" value="DHDPS"/>
    <property type="match status" value="1"/>
</dbReference>
<sequence length="289" mass="32184">MFKGLGVALVTPFKGAKVDYDVLKELLFFHVKNGTDFLVILGSTGEAQTLSLKEKKDIIKFSVDTVGNQIPIMVGTGTNDTKESIKLSRLAESYGAKGLLVVTPYYNKPPQRGLIKHFETIAKSTNLPVMLYNVPSRTGINLFVESVKKLSKNPKIIGIKEASGDLEQVKKIIDQTHKNFIVLTGNDDQLYETLKLGGDGAISVTGNLVPKELKHLIMNHKHLNETDFIKYNDLHQSMFIETNPIPVKAALIHMGFEVGSPRLPLVKIDKKHDKLLIEALKKYKLVKHD</sequence>
<comment type="function">
    <text evidence="1 12">Catalyzes the condensation of (S)-aspartate-beta-semialdehyde [(S)-ASA] and pyruvate to 4-hydroxy-tetrahydrodipicolinate (HTPA).</text>
</comment>
<comment type="similarity">
    <text evidence="3 12 13">Belongs to the DapA family.</text>
</comment>
<evidence type="ECO:0000256" key="1">
    <source>
        <dbReference type="ARBA" id="ARBA00003294"/>
    </source>
</evidence>
<dbReference type="PROSITE" id="PS00666">
    <property type="entry name" value="DHDPS_2"/>
    <property type="match status" value="1"/>
</dbReference>
<dbReference type="PANTHER" id="PTHR12128">
    <property type="entry name" value="DIHYDRODIPICOLINATE SYNTHASE"/>
    <property type="match status" value="1"/>
</dbReference>
<keyword evidence="8 12" id="KW-0457">Lysine biosynthesis</keyword>
<evidence type="ECO:0000256" key="12">
    <source>
        <dbReference type="HAMAP-Rule" id="MF_00418"/>
    </source>
</evidence>
<dbReference type="OrthoDB" id="9782828at2"/>
<dbReference type="SUPFAM" id="SSF51569">
    <property type="entry name" value="Aldolase"/>
    <property type="match status" value="1"/>
</dbReference>
<dbReference type="InParanoid" id="A0A061AAP4"/>
<dbReference type="HAMAP" id="MF_00418">
    <property type="entry name" value="DapA"/>
    <property type="match status" value="1"/>
</dbReference>
<gene>
    <name evidence="12 16" type="primary">dapA</name>
    <name evidence="16" type="ORF">Aocu_08970</name>
</gene>
<name>A0A061AAP4_9MOLU</name>
<dbReference type="InterPro" id="IPR005263">
    <property type="entry name" value="DapA"/>
</dbReference>
<dbReference type="Gene3D" id="3.20.20.70">
    <property type="entry name" value="Aldolase class I"/>
    <property type="match status" value="1"/>
</dbReference>
<feature type="site" description="Part of a proton relay during catalysis" evidence="12">
    <location>
        <position position="106"/>
    </location>
</feature>
<feature type="site" description="Part of a proton relay during catalysis" evidence="12">
    <location>
        <position position="43"/>
    </location>
</feature>
<dbReference type="PANTHER" id="PTHR12128:SF66">
    <property type="entry name" value="4-HYDROXY-2-OXOGLUTARATE ALDOLASE, MITOCHONDRIAL"/>
    <property type="match status" value="1"/>
</dbReference>
<dbReference type="PRINTS" id="PR00146">
    <property type="entry name" value="DHPICSNTHASE"/>
</dbReference>
<evidence type="ECO:0000256" key="3">
    <source>
        <dbReference type="ARBA" id="ARBA00007592"/>
    </source>
</evidence>
<feature type="binding site" evidence="12 15">
    <location>
        <position position="44"/>
    </location>
    <ligand>
        <name>pyruvate</name>
        <dbReference type="ChEBI" id="CHEBI:15361"/>
    </ligand>
</feature>
<evidence type="ECO:0000256" key="4">
    <source>
        <dbReference type="ARBA" id="ARBA00012086"/>
    </source>
</evidence>
<dbReference type="STRING" id="35623.Aocu_08970"/>
<protein>
    <recommendedName>
        <fullName evidence="4 12">4-hydroxy-tetrahydrodipicolinate synthase</fullName>
        <shortName evidence="12">HTPA synthase</shortName>
        <ecNumber evidence="4 12">4.3.3.7</ecNumber>
    </recommendedName>
</protein>
<evidence type="ECO:0000256" key="9">
    <source>
        <dbReference type="ARBA" id="ARBA00023239"/>
    </source>
</evidence>
<dbReference type="KEGG" id="aoc:Aocu_08970"/>
<keyword evidence="9 12" id="KW-0456">Lyase</keyword>
<dbReference type="FunCoup" id="A0A061AAP4">
    <property type="interactions" value="171"/>
</dbReference>
<dbReference type="NCBIfam" id="TIGR00674">
    <property type="entry name" value="dapA"/>
    <property type="match status" value="1"/>
</dbReference>
<evidence type="ECO:0000256" key="10">
    <source>
        <dbReference type="ARBA" id="ARBA00023270"/>
    </source>
</evidence>
<dbReference type="Pfam" id="PF00701">
    <property type="entry name" value="DHDPS"/>
    <property type="match status" value="1"/>
</dbReference>